<evidence type="ECO:0000256" key="2">
    <source>
        <dbReference type="ARBA" id="ARBA00022475"/>
    </source>
</evidence>
<keyword evidence="6 10" id="KW-0472">Membrane</keyword>
<keyword evidence="5 10" id="KW-1133">Transmembrane helix</keyword>
<evidence type="ECO:0000313" key="12">
    <source>
        <dbReference type="Proteomes" id="UP000324781"/>
    </source>
</evidence>
<evidence type="ECO:0000256" key="1">
    <source>
        <dbReference type="ARBA" id="ARBA00004401"/>
    </source>
</evidence>
<keyword evidence="8" id="KW-0175">Coiled coil</keyword>
<dbReference type="EMBL" id="FQZP01000016">
    <property type="protein sequence ID" value="SHI94942.1"/>
    <property type="molecule type" value="Genomic_DNA"/>
</dbReference>
<evidence type="ECO:0000256" key="5">
    <source>
        <dbReference type="ARBA" id="ARBA00022989"/>
    </source>
</evidence>
<dbReference type="GO" id="GO:0005886">
    <property type="term" value="C:plasma membrane"/>
    <property type="evidence" value="ECO:0007669"/>
    <property type="project" value="UniProtKB-SubCell"/>
</dbReference>
<keyword evidence="4 10" id="KW-0812">Transmembrane</keyword>
<evidence type="ECO:0000256" key="3">
    <source>
        <dbReference type="ARBA" id="ARBA00022618"/>
    </source>
</evidence>
<feature type="region of interest" description="Disordered" evidence="9">
    <location>
        <begin position="1"/>
        <end position="30"/>
    </location>
</feature>
<evidence type="ECO:0000256" key="8">
    <source>
        <dbReference type="SAM" id="Coils"/>
    </source>
</evidence>
<dbReference type="Proteomes" id="UP000324781">
    <property type="component" value="Unassembled WGS sequence"/>
</dbReference>
<feature type="transmembrane region" description="Helical" evidence="10">
    <location>
        <begin position="51"/>
        <end position="69"/>
    </location>
</feature>
<dbReference type="OrthoDB" id="2083437at2"/>
<evidence type="ECO:0000256" key="10">
    <source>
        <dbReference type="SAM" id="Phobius"/>
    </source>
</evidence>
<evidence type="ECO:0000256" key="9">
    <source>
        <dbReference type="SAM" id="MobiDB-lite"/>
    </source>
</evidence>
<reference evidence="11 12" key="1">
    <citation type="submission" date="2016-11" db="EMBL/GenBank/DDBJ databases">
        <authorList>
            <person name="Varghese N."/>
            <person name="Submissions S."/>
        </authorList>
    </citation>
    <scope>NUCLEOTIDE SEQUENCE [LARGE SCALE GENOMIC DNA]</scope>
    <source>
        <strain evidence="11 12">DSM 19027</strain>
    </source>
</reference>
<evidence type="ECO:0000256" key="7">
    <source>
        <dbReference type="ARBA" id="ARBA00023306"/>
    </source>
</evidence>
<evidence type="ECO:0000313" key="11">
    <source>
        <dbReference type="EMBL" id="SHI94942.1"/>
    </source>
</evidence>
<dbReference type="AlphaFoldDB" id="A0A1M6FB88"/>
<keyword evidence="7" id="KW-0131">Cell cycle</keyword>
<gene>
    <name evidence="11" type="ORF">SAMN05444373_101610</name>
</gene>
<dbReference type="InterPro" id="IPR011922">
    <property type="entry name" value="Cell_div_FtsL"/>
</dbReference>
<feature type="coiled-coil region" evidence="8">
    <location>
        <begin position="72"/>
        <end position="99"/>
    </location>
</feature>
<name>A0A1M6FB88_9FIRM</name>
<keyword evidence="2" id="KW-1003">Cell membrane</keyword>
<dbReference type="RefSeq" id="WP_149678460.1">
    <property type="nucleotide sequence ID" value="NZ_DAONMB010000039.1"/>
</dbReference>
<dbReference type="GO" id="GO:0051301">
    <property type="term" value="P:cell division"/>
    <property type="evidence" value="ECO:0007669"/>
    <property type="project" value="UniProtKB-KW"/>
</dbReference>
<keyword evidence="12" id="KW-1185">Reference proteome</keyword>
<evidence type="ECO:0000256" key="4">
    <source>
        <dbReference type="ARBA" id="ARBA00022692"/>
    </source>
</evidence>
<sequence>METRSGYVYGSVAPKLPQRPERHETHQPKERQVRVSRVAVPRYAHIPKGRLCFCIVALVAMCFVVLYRFSLLADLNAAMNRMNEEYNTLRNENRLLKVEIETSIDLDRVKQIAETELGMHKPDRFQIVPVSVPKNDYNVVLDQQYIEEASGGRKSLLEGILDAVRAAFP</sequence>
<feature type="compositionally biased region" description="Basic and acidic residues" evidence="9">
    <location>
        <begin position="18"/>
        <end position="30"/>
    </location>
</feature>
<accession>A0A1M6FB88</accession>
<comment type="subcellular location">
    <subcellularLocation>
        <location evidence="1">Cell membrane</location>
        <topology evidence="1">Single-pass type II membrane protein</topology>
    </subcellularLocation>
</comment>
<evidence type="ECO:0000256" key="6">
    <source>
        <dbReference type="ARBA" id="ARBA00023136"/>
    </source>
</evidence>
<keyword evidence="3 11" id="KW-0132">Cell division</keyword>
<protein>
    <submittedName>
        <fullName evidence="11">Cell division protein FtsL</fullName>
    </submittedName>
</protein>
<dbReference type="Pfam" id="PF04999">
    <property type="entry name" value="FtsL"/>
    <property type="match status" value="1"/>
</dbReference>
<proteinExistence type="predicted"/>
<organism evidence="11 12">
    <name type="scientific">Thermoclostridium caenicola</name>
    <dbReference type="NCBI Taxonomy" id="659425"/>
    <lineage>
        <taxon>Bacteria</taxon>
        <taxon>Bacillati</taxon>
        <taxon>Bacillota</taxon>
        <taxon>Clostridia</taxon>
        <taxon>Eubacteriales</taxon>
        <taxon>Oscillospiraceae</taxon>
        <taxon>Thermoclostridium</taxon>
    </lineage>
</organism>